<reference evidence="1" key="1">
    <citation type="submission" date="2021-01" db="EMBL/GenBank/DDBJ databases">
        <title>Outbreak of Burkholderia contaminns endophthalmitis traced to a clinical ventilation system.</title>
        <authorList>
            <person name="Lipuma J."/>
            <person name="Spilker T."/>
            <person name="Kratholm J."/>
        </authorList>
    </citation>
    <scope>NUCLEOTIDE SEQUENCE</scope>
    <source>
        <strain evidence="1">HI4954</strain>
    </source>
</reference>
<keyword evidence="4" id="KW-1185">Reference proteome</keyword>
<reference evidence="2 4" key="2">
    <citation type="submission" date="2021-03" db="EMBL/GenBank/DDBJ databases">
        <title>Clinical course, treatment and visual outcome of an outbreak of Burkholderia contaminans endophthalmitis following cataract surgery.</title>
        <authorList>
            <person name="Lind C."/>
            <person name="Olsen K."/>
            <person name="Angelsen N.K."/>
            <person name="Krefting E.A."/>
            <person name="Fossen K."/>
            <person name="Gravningen K."/>
            <person name="Depoorter E."/>
            <person name="Vandamme P."/>
            <person name="Bertelsen G."/>
        </authorList>
    </citation>
    <scope>NUCLEOTIDE SEQUENCE [LARGE SCALE GENOMIC DNA]</scope>
    <source>
        <strain evidence="2 4">51242556</strain>
    </source>
</reference>
<protein>
    <submittedName>
        <fullName evidence="1">Uncharacterized protein</fullName>
    </submittedName>
</protein>
<organism evidence="1 3">
    <name type="scientific">Burkholderia contaminans</name>
    <dbReference type="NCBI Taxonomy" id="488447"/>
    <lineage>
        <taxon>Bacteria</taxon>
        <taxon>Pseudomonadati</taxon>
        <taxon>Pseudomonadota</taxon>
        <taxon>Betaproteobacteria</taxon>
        <taxon>Burkholderiales</taxon>
        <taxon>Burkholderiaceae</taxon>
        <taxon>Burkholderia</taxon>
        <taxon>Burkholderia cepacia complex</taxon>
    </lineage>
</organism>
<sequence length="150" mass="17016">MTQKNSVCPNWERIGDVAVDSGQVVIIDPCYIDRRWVIKPLQDVRQYRHKVTGKIVEYEKDFPNYEYVIPEFGQSANQLLATGEWERIVQPVPFELSYNAACRTAQLPARGGNFGGFATAVGTLDGDGQFPVFVERDDRGQILRLMVDFT</sequence>
<dbReference type="Proteomes" id="UP000611459">
    <property type="component" value="Unassembled WGS sequence"/>
</dbReference>
<evidence type="ECO:0000313" key="2">
    <source>
        <dbReference type="EMBL" id="MBO1832866.1"/>
    </source>
</evidence>
<comment type="caution">
    <text evidence="1">The sequence shown here is derived from an EMBL/GenBank/DDBJ whole genome shotgun (WGS) entry which is preliminary data.</text>
</comment>
<dbReference type="AlphaFoldDB" id="A0AAP1V509"/>
<proteinExistence type="predicted"/>
<evidence type="ECO:0000313" key="3">
    <source>
        <dbReference type="Proteomes" id="UP000611459"/>
    </source>
</evidence>
<evidence type="ECO:0000313" key="1">
    <source>
        <dbReference type="EMBL" id="MBK1931923.1"/>
    </source>
</evidence>
<evidence type="ECO:0000313" key="4">
    <source>
        <dbReference type="Proteomes" id="UP000664048"/>
    </source>
</evidence>
<dbReference type="EMBL" id="JAGEMX010000009">
    <property type="protein sequence ID" value="MBO1832866.1"/>
    <property type="molecule type" value="Genomic_DNA"/>
</dbReference>
<dbReference type="Proteomes" id="UP000664048">
    <property type="component" value="Unassembled WGS sequence"/>
</dbReference>
<dbReference type="EMBL" id="JAENIB010000007">
    <property type="protein sequence ID" value="MBK1931923.1"/>
    <property type="molecule type" value="Genomic_DNA"/>
</dbReference>
<dbReference type="RefSeq" id="WP_105771012.1">
    <property type="nucleotide sequence ID" value="NZ_JAENHZ010000008.1"/>
</dbReference>
<accession>A0AAP1V509</accession>
<name>A0AAP1V509_9BURK</name>
<gene>
    <name evidence="2" type="ORF">J4M89_26115</name>
    <name evidence="1" type="ORF">JIN94_18710</name>
</gene>